<keyword evidence="4" id="KW-0496">Mitochondrion</keyword>
<keyword evidence="3" id="KW-0689">Ribosomal protein</keyword>
<dbReference type="Pfam" id="PF05046">
    <property type="entry name" value="Img2"/>
    <property type="match status" value="1"/>
</dbReference>
<comment type="similarity">
    <text evidence="2">Belongs to the mitochondrion-specific ribosomal protein mL49 family.</text>
</comment>
<evidence type="ECO:0000313" key="8">
    <source>
        <dbReference type="Proteomes" id="UP000258309"/>
    </source>
</evidence>
<dbReference type="GO" id="GO:0005762">
    <property type="term" value="C:mitochondrial large ribosomal subunit"/>
    <property type="evidence" value="ECO:0007669"/>
    <property type="project" value="TreeGrafter"/>
</dbReference>
<evidence type="ECO:0000256" key="5">
    <source>
        <dbReference type="ARBA" id="ARBA00023274"/>
    </source>
</evidence>
<name>A0A3E2HBR1_SCYLI</name>
<dbReference type="OMA" id="ARIHINQ"/>
<evidence type="ECO:0000256" key="3">
    <source>
        <dbReference type="ARBA" id="ARBA00022980"/>
    </source>
</evidence>
<dbReference type="EMBL" id="NCSJ02000090">
    <property type="protein sequence ID" value="RFU30848.1"/>
    <property type="molecule type" value="Genomic_DNA"/>
</dbReference>
<dbReference type="PANTHER" id="PTHR13477">
    <property type="entry name" value="MITOCHONDRIAL 39S RIBOSOMAL PROTEIN L49"/>
    <property type="match status" value="1"/>
</dbReference>
<evidence type="ECO:0000256" key="4">
    <source>
        <dbReference type="ARBA" id="ARBA00023128"/>
    </source>
</evidence>
<accession>A0A3E2HBR1</accession>
<dbReference type="Proteomes" id="UP000258309">
    <property type="component" value="Unassembled WGS sequence"/>
</dbReference>
<comment type="caution">
    <text evidence="7">The sequence shown here is derived from an EMBL/GenBank/DDBJ whole genome shotgun (WGS) entry which is preliminary data.</text>
</comment>
<feature type="non-terminal residue" evidence="7">
    <location>
        <position position="1"/>
    </location>
</feature>
<proteinExistence type="inferred from homology"/>
<dbReference type="AlphaFoldDB" id="A0A3E2HBR1"/>
<dbReference type="PANTHER" id="PTHR13477:SF0">
    <property type="entry name" value="LARGE RIBOSOMAL SUBUNIT PROTEIN ML49"/>
    <property type="match status" value="1"/>
</dbReference>
<dbReference type="Gene3D" id="3.30.780.10">
    <property type="entry name" value="SUI1-like domain"/>
    <property type="match status" value="1"/>
</dbReference>
<feature type="non-terminal residue" evidence="7">
    <location>
        <position position="130"/>
    </location>
</feature>
<evidence type="ECO:0000256" key="6">
    <source>
        <dbReference type="ARBA" id="ARBA00035191"/>
    </source>
</evidence>
<dbReference type="GO" id="GO:0003735">
    <property type="term" value="F:structural constituent of ribosome"/>
    <property type="evidence" value="ECO:0007669"/>
    <property type="project" value="InterPro"/>
</dbReference>
<evidence type="ECO:0000256" key="2">
    <source>
        <dbReference type="ARBA" id="ARBA00005677"/>
    </source>
</evidence>
<sequence length="130" mass="14439">MASSLPMYFLRPLSLPRASTLSRFLGISRLSTSTSTTSSSSTTTANALPYRISRTPSKNLPIYLLAKAGGNQKQTKLRRIEGNISALKSDLQQELGLGEKEVVINQLTKQIIIKGWKKPQVAKFLEERQF</sequence>
<comment type="subcellular location">
    <subcellularLocation>
        <location evidence="1">Mitochondrion</location>
    </subcellularLocation>
</comment>
<protein>
    <recommendedName>
        <fullName evidence="6">Large ribosomal subunit protein mL49</fullName>
    </recommendedName>
</protein>
<organism evidence="7 8">
    <name type="scientific">Scytalidium lignicola</name>
    <name type="common">Hyphomycete</name>
    <dbReference type="NCBI Taxonomy" id="5539"/>
    <lineage>
        <taxon>Eukaryota</taxon>
        <taxon>Fungi</taxon>
        <taxon>Dikarya</taxon>
        <taxon>Ascomycota</taxon>
        <taxon>Pezizomycotina</taxon>
        <taxon>Leotiomycetes</taxon>
        <taxon>Leotiomycetes incertae sedis</taxon>
        <taxon>Scytalidium</taxon>
    </lineage>
</organism>
<dbReference type="InterPro" id="IPR007740">
    <property type="entry name" value="Ribosomal_mL49"/>
</dbReference>
<evidence type="ECO:0000313" key="7">
    <source>
        <dbReference type="EMBL" id="RFU30848.1"/>
    </source>
</evidence>
<evidence type="ECO:0000256" key="1">
    <source>
        <dbReference type="ARBA" id="ARBA00004173"/>
    </source>
</evidence>
<keyword evidence="8" id="KW-1185">Reference proteome</keyword>
<dbReference type="OrthoDB" id="19439at2759"/>
<keyword evidence="5" id="KW-0687">Ribonucleoprotein</keyword>
<dbReference type="STRING" id="5539.A0A3E2HBR1"/>
<gene>
    <name evidence="7" type="ORF">B7463_g5487</name>
</gene>
<reference evidence="7 8" key="1">
    <citation type="submission" date="2018-05" db="EMBL/GenBank/DDBJ databases">
        <title>Draft genome sequence of Scytalidium lignicola DSM 105466, a ubiquitous saprotrophic fungus.</title>
        <authorList>
            <person name="Buettner E."/>
            <person name="Gebauer A.M."/>
            <person name="Hofrichter M."/>
            <person name="Liers C."/>
            <person name="Kellner H."/>
        </authorList>
    </citation>
    <scope>NUCLEOTIDE SEQUENCE [LARGE SCALE GENOMIC DNA]</scope>
    <source>
        <strain evidence="7 8">DSM 105466</strain>
    </source>
</reference>
<dbReference type="GO" id="GO:0006412">
    <property type="term" value="P:translation"/>
    <property type="evidence" value="ECO:0007669"/>
    <property type="project" value="InterPro"/>
</dbReference>